<accession>A0AAV2P728</accession>
<dbReference type="EMBL" id="OZ034830">
    <property type="protein sequence ID" value="CAL1687415.1"/>
    <property type="molecule type" value="Genomic_DNA"/>
</dbReference>
<evidence type="ECO:0000313" key="2">
    <source>
        <dbReference type="Proteomes" id="UP001497644"/>
    </source>
</evidence>
<protein>
    <submittedName>
        <fullName evidence="1">Uncharacterized protein</fullName>
    </submittedName>
</protein>
<keyword evidence="2" id="KW-1185">Reference proteome</keyword>
<reference evidence="1" key="1">
    <citation type="submission" date="2024-04" db="EMBL/GenBank/DDBJ databases">
        <authorList>
            <consortium name="Molecular Ecology Group"/>
        </authorList>
    </citation>
    <scope>NUCLEOTIDE SEQUENCE</scope>
</reference>
<organism evidence="1 2">
    <name type="scientific">Lasius platythorax</name>
    <dbReference type="NCBI Taxonomy" id="488582"/>
    <lineage>
        <taxon>Eukaryota</taxon>
        <taxon>Metazoa</taxon>
        <taxon>Ecdysozoa</taxon>
        <taxon>Arthropoda</taxon>
        <taxon>Hexapoda</taxon>
        <taxon>Insecta</taxon>
        <taxon>Pterygota</taxon>
        <taxon>Neoptera</taxon>
        <taxon>Endopterygota</taxon>
        <taxon>Hymenoptera</taxon>
        <taxon>Apocrita</taxon>
        <taxon>Aculeata</taxon>
        <taxon>Formicoidea</taxon>
        <taxon>Formicidae</taxon>
        <taxon>Formicinae</taxon>
        <taxon>Lasius</taxon>
        <taxon>Lasius</taxon>
    </lineage>
</organism>
<name>A0AAV2P728_9HYME</name>
<proteinExistence type="predicted"/>
<dbReference type="Proteomes" id="UP001497644">
    <property type="component" value="Chromosome 7"/>
</dbReference>
<dbReference type="AlphaFoldDB" id="A0AAV2P728"/>
<sequence>MLYIGRTVSSMRASRSRSANAIASSRIRLLCSYSKPTRASLSSLLTVASSITGFLSPRDRSLVFLTASSCCCCCLARTVEEWYFLEDAIGCRGIMTLLSKSLYARRSASMLDDDQLIGTFDFCPVYLSFHRR</sequence>
<evidence type="ECO:0000313" key="1">
    <source>
        <dbReference type="EMBL" id="CAL1687415.1"/>
    </source>
</evidence>
<gene>
    <name evidence="1" type="ORF">LPLAT_LOCUS12628</name>
</gene>